<dbReference type="EMBL" id="CP036275">
    <property type="protein sequence ID" value="QDU37049.1"/>
    <property type="molecule type" value="Genomic_DNA"/>
</dbReference>
<dbReference type="Pfam" id="PF13646">
    <property type="entry name" value="HEAT_2"/>
    <property type="match status" value="1"/>
</dbReference>
<evidence type="ECO:0000259" key="4">
    <source>
        <dbReference type="Pfam" id="PF00884"/>
    </source>
</evidence>
<dbReference type="CDD" id="cd16027">
    <property type="entry name" value="SGSH"/>
    <property type="match status" value="1"/>
</dbReference>
<keyword evidence="6" id="KW-1185">Reference proteome</keyword>
<keyword evidence="3" id="KW-0732">Signal</keyword>
<reference evidence="5 6" key="1">
    <citation type="submission" date="2019-02" db="EMBL/GenBank/DDBJ databases">
        <title>Deep-cultivation of Planctomycetes and their phenomic and genomic characterization uncovers novel biology.</title>
        <authorList>
            <person name="Wiegand S."/>
            <person name="Jogler M."/>
            <person name="Boedeker C."/>
            <person name="Pinto D."/>
            <person name="Vollmers J."/>
            <person name="Rivas-Marin E."/>
            <person name="Kohn T."/>
            <person name="Peeters S.H."/>
            <person name="Heuer A."/>
            <person name="Rast P."/>
            <person name="Oberbeckmann S."/>
            <person name="Bunk B."/>
            <person name="Jeske O."/>
            <person name="Meyerdierks A."/>
            <person name="Storesund J.E."/>
            <person name="Kallscheuer N."/>
            <person name="Luecker S."/>
            <person name="Lage O.M."/>
            <person name="Pohl T."/>
            <person name="Merkel B.J."/>
            <person name="Hornburger P."/>
            <person name="Mueller R.-W."/>
            <person name="Bruemmer F."/>
            <person name="Labrenz M."/>
            <person name="Spormann A.M."/>
            <person name="Op den Camp H."/>
            <person name="Overmann J."/>
            <person name="Amann R."/>
            <person name="Jetten M.S.M."/>
            <person name="Mascher T."/>
            <person name="Medema M.H."/>
            <person name="Devos D.P."/>
            <person name="Kaster A.-K."/>
            <person name="Ovreas L."/>
            <person name="Rohde M."/>
            <person name="Galperin M.Y."/>
            <person name="Jogler C."/>
        </authorList>
    </citation>
    <scope>NUCLEOTIDE SEQUENCE [LARGE SCALE GENOMIC DNA]</scope>
    <source>
        <strain evidence="5 6">Mal4</strain>
    </source>
</reference>
<feature type="chain" id="PRO_5022065971" evidence="3">
    <location>
        <begin position="22"/>
        <end position="611"/>
    </location>
</feature>
<protein>
    <submittedName>
        <fullName evidence="5">Arylsulfatase</fullName>
        <ecNumber evidence="5">3.1.6.1</ecNumber>
    </submittedName>
</protein>
<dbReference type="RefSeq" id="WP_145367726.1">
    <property type="nucleotide sequence ID" value="NZ_CP036275.1"/>
</dbReference>
<dbReference type="InterPro" id="IPR000917">
    <property type="entry name" value="Sulfatase_N"/>
</dbReference>
<dbReference type="PANTHER" id="PTHR42693:SF53">
    <property type="entry name" value="ENDO-4-O-SULFATASE"/>
    <property type="match status" value="1"/>
</dbReference>
<dbReference type="Gene3D" id="3.40.720.10">
    <property type="entry name" value="Alkaline Phosphatase, subunit A"/>
    <property type="match status" value="1"/>
</dbReference>
<organism evidence="5 6">
    <name type="scientific">Maioricimonas rarisocia</name>
    <dbReference type="NCBI Taxonomy" id="2528026"/>
    <lineage>
        <taxon>Bacteria</taxon>
        <taxon>Pseudomonadati</taxon>
        <taxon>Planctomycetota</taxon>
        <taxon>Planctomycetia</taxon>
        <taxon>Planctomycetales</taxon>
        <taxon>Planctomycetaceae</taxon>
        <taxon>Maioricimonas</taxon>
    </lineage>
</organism>
<name>A0A517Z3I8_9PLAN</name>
<gene>
    <name evidence="5" type="primary">atsA_18</name>
    <name evidence="5" type="ORF">Mal4_13520</name>
</gene>
<feature type="domain" description="Sulfatase N-terminal" evidence="4">
    <location>
        <begin position="27"/>
        <end position="134"/>
    </location>
</feature>
<dbReference type="InterPro" id="IPR016024">
    <property type="entry name" value="ARM-type_fold"/>
</dbReference>
<dbReference type="SUPFAM" id="SSF53649">
    <property type="entry name" value="Alkaline phosphatase-like"/>
    <property type="match status" value="1"/>
</dbReference>
<dbReference type="AlphaFoldDB" id="A0A517Z3I8"/>
<evidence type="ECO:0000313" key="6">
    <source>
        <dbReference type="Proteomes" id="UP000320496"/>
    </source>
</evidence>
<accession>A0A517Z3I8</accession>
<evidence type="ECO:0000256" key="2">
    <source>
        <dbReference type="ARBA" id="ARBA00022801"/>
    </source>
</evidence>
<evidence type="ECO:0000313" key="5">
    <source>
        <dbReference type="EMBL" id="QDU37049.1"/>
    </source>
</evidence>
<evidence type="ECO:0000256" key="3">
    <source>
        <dbReference type="SAM" id="SignalP"/>
    </source>
</evidence>
<dbReference type="GO" id="GO:0004065">
    <property type="term" value="F:arylsulfatase activity"/>
    <property type="evidence" value="ECO:0007669"/>
    <property type="project" value="UniProtKB-EC"/>
</dbReference>
<feature type="domain" description="Sulfatase N-terminal" evidence="4">
    <location>
        <begin position="157"/>
        <end position="299"/>
    </location>
</feature>
<dbReference type="InterPro" id="IPR050738">
    <property type="entry name" value="Sulfatase"/>
</dbReference>
<dbReference type="OrthoDB" id="9789742at2"/>
<feature type="signal peptide" evidence="3">
    <location>
        <begin position="1"/>
        <end position="21"/>
    </location>
</feature>
<dbReference type="SUPFAM" id="SSF48371">
    <property type="entry name" value="ARM repeat"/>
    <property type="match status" value="1"/>
</dbReference>
<comment type="similarity">
    <text evidence="1">Belongs to the sulfatase family.</text>
</comment>
<dbReference type="InterPro" id="IPR017850">
    <property type="entry name" value="Alkaline_phosphatase_core_sf"/>
</dbReference>
<dbReference type="Pfam" id="PF00884">
    <property type="entry name" value="Sulfatase"/>
    <property type="match status" value="2"/>
</dbReference>
<proteinExistence type="inferred from homology"/>
<dbReference type="PANTHER" id="PTHR42693">
    <property type="entry name" value="ARYLSULFATASE FAMILY MEMBER"/>
    <property type="match status" value="1"/>
</dbReference>
<dbReference type="Gene3D" id="1.25.10.10">
    <property type="entry name" value="Leucine-rich Repeat Variant"/>
    <property type="match status" value="1"/>
</dbReference>
<dbReference type="KEGG" id="mri:Mal4_13520"/>
<dbReference type="InterPro" id="IPR011989">
    <property type="entry name" value="ARM-like"/>
</dbReference>
<dbReference type="EC" id="3.1.6.1" evidence="5"/>
<dbReference type="Proteomes" id="UP000320496">
    <property type="component" value="Chromosome"/>
</dbReference>
<evidence type="ECO:0000256" key="1">
    <source>
        <dbReference type="ARBA" id="ARBA00008779"/>
    </source>
</evidence>
<sequence length="611" mass="67959" precursor="true">MLRTLMIVTVLVVGRGLPAFADDAKRPNILWIVVEDASPHIGCYGETTIATPRLDQLAEQGVRFTQAFVTCPVCSPSRSAMVSGMYQTTLGAHHHRSQRISGKGGGNTEFFDSYRVPESIRLIPELFSDAGYYVVNGGNAKTDYNFVPRGELYEGKDWAGRAEGQPFFAQIQLRGGKNRGVKVPKPVDPADVTLPAHYPDHPVLREDWARYLNSWIATDREVGEILDRLEEEGIADETVVFFWTDHGISHGRGKQFLYEEGIHVPLLVRFPDGRAAGSTRDDLVTHIDVAASSLALADIPIPKYVQGHDLFAEDYRPQRRIFAARDRCDESVDLIRCVRTKRFKYIRNFLPHVSHMQPNQYKDGKGIIRTMRQLHVDGKLTELQGRIFGATRPAEELYDLQEDPGETHNLLQGTKDEQRAHRDTVNVLRLALYDWMIRSGDPGLIPEPVLEELGRQAGSKHAVRTPPADGRLMWKLIDTIEAGERRDVAALESAASAEHPAVRWWAATGLGQCGGNTALQAVRKLLDDPSAGVRVAAAQAACLLRDAESGLPVLTRELKNENLVVGMYAIRGLEMIGDTAEPALPAILKAREGRYEFTRRIARRLSGTLAE</sequence>
<keyword evidence="2 5" id="KW-0378">Hydrolase</keyword>